<dbReference type="InterPro" id="IPR029061">
    <property type="entry name" value="THDP-binding"/>
</dbReference>
<accession>Q07U24</accession>
<dbReference type="GO" id="GO:0006979">
    <property type="term" value="P:response to oxidative stress"/>
    <property type="evidence" value="ECO:0007669"/>
    <property type="project" value="TreeGrafter"/>
</dbReference>
<dbReference type="GO" id="GO:0016903">
    <property type="term" value="F:oxidoreductase activity, acting on the aldehyde or oxo group of donors"/>
    <property type="evidence" value="ECO:0007669"/>
    <property type="project" value="InterPro"/>
</dbReference>
<dbReference type="PANTHER" id="PTHR32154:SF20">
    <property type="entry name" value="2-OXOGLUTARATE OXIDOREDUCTASE SUBUNIT KORA"/>
    <property type="match status" value="1"/>
</dbReference>
<dbReference type="InterPro" id="IPR019752">
    <property type="entry name" value="Pyrv/ketoisovalerate_OxRed_cat"/>
</dbReference>
<dbReference type="OrthoDB" id="9794954at2"/>
<evidence type="ECO:0000259" key="4">
    <source>
        <dbReference type="Pfam" id="PF17147"/>
    </source>
</evidence>
<feature type="domain" description="Pyruvate/ketoisovalerate oxidoreductase catalytic" evidence="2">
    <location>
        <begin position="18"/>
        <end position="182"/>
    </location>
</feature>
<dbReference type="InterPro" id="IPR002880">
    <property type="entry name" value="Pyrv_Fd/Flavodoxin_OxRdtase_N"/>
</dbReference>
<evidence type="ECO:0000259" key="3">
    <source>
        <dbReference type="Pfam" id="PF01855"/>
    </source>
</evidence>
<dbReference type="InterPro" id="IPR009014">
    <property type="entry name" value="Transketo_C/PFOR_II"/>
</dbReference>
<feature type="domain" description="Pyruvate flavodoxin/ferredoxin oxidoreductase pyrimidine binding" evidence="3">
    <location>
        <begin position="216"/>
        <end position="449"/>
    </location>
</feature>
<dbReference type="Pfam" id="PF01558">
    <property type="entry name" value="POR"/>
    <property type="match status" value="1"/>
</dbReference>
<dbReference type="eggNOG" id="COG1014">
    <property type="taxonomic scope" value="Bacteria"/>
</dbReference>
<dbReference type="CDD" id="cd07034">
    <property type="entry name" value="TPP_PYR_PFOR_IOR-alpha_like"/>
    <property type="match status" value="1"/>
</dbReference>
<dbReference type="InterPro" id="IPR033412">
    <property type="entry name" value="PFOR_II"/>
</dbReference>
<dbReference type="HOGENOM" id="CLU_017038_1_0_5"/>
<evidence type="ECO:0000313" key="5">
    <source>
        <dbReference type="EMBL" id="ABJ04560.1"/>
    </source>
</evidence>
<dbReference type="InterPro" id="IPR002869">
    <property type="entry name" value="Pyrv_flavodox_OxRed_cen"/>
</dbReference>
<evidence type="ECO:0000259" key="2">
    <source>
        <dbReference type="Pfam" id="PF01558"/>
    </source>
</evidence>
<dbReference type="SUPFAM" id="SSF52518">
    <property type="entry name" value="Thiamin diphosphate-binding fold (THDP-binding)"/>
    <property type="match status" value="1"/>
</dbReference>
<dbReference type="STRING" id="316055.RPE_0602"/>
<sequence>MTMPLHAKSLSIALTGSGGAGVMTAGQILLDAAASCGLYGLMTRSTGPQIRGGEAAAIIRLATEQLQSPGDRIDVLLALDFDNVDRFAAELPLDRDSLIIADLAAGEAPAFLKNSGAPIEFVPLTKLAKAIEGGRVAMIGLGILAKLIGIPETAIVAAIAAAIGQRKPEAIESSRKAVEVGVGIAPDSTLPRLALPAEPHARPRWSITGNEAAGLGALRGGVKFVGGYPITPATEILEWMAGALPQCGGILMQAEDELASINMIIGASYGGVPALTATAGPGLSLMIESLGLAVASEIPLVVVNVMRSGPSTGIATKSEQSDLNIAVYGLHGDAPHVVTAPLSISDCLLTAQWSVHLAETLQTPVIMLSDQSLGQTRAVIDRPDDVDFPSKRLVAEANAENYQRYADTASGVSPMAIPGTPGCQYTADGLTHTQRGTPSSQARDHVGQMDKRQRKFDAFDFGAHWAEIDGDGELAVVTWGSSSGPLREAVDAARAAGIGVKLIALRLISPAQPARLAAALQGVKRVLVVEQNHTGQFWRYLRAHYDLPDDVVPIHCPGPLPIRPGQALAHIQKGVAA</sequence>
<gene>
    <name evidence="5" type="ordered locus">RPE_0602</name>
</gene>
<feature type="domain" description="Pyruvate:ferredoxin oxidoreductase core" evidence="4">
    <location>
        <begin position="473"/>
        <end position="544"/>
    </location>
</feature>
<reference evidence="5" key="1">
    <citation type="submission" date="2006-09" db="EMBL/GenBank/DDBJ databases">
        <title>Complete sequence of Rhodopseudomonas palustris BisA53.</title>
        <authorList>
            <consortium name="US DOE Joint Genome Institute"/>
            <person name="Copeland A."/>
            <person name="Lucas S."/>
            <person name="Lapidus A."/>
            <person name="Barry K."/>
            <person name="Detter J.C."/>
            <person name="Glavina del Rio T."/>
            <person name="Hammon N."/>
            <person name="Israni S."/>
            <person name="Dalin E."/>
            <person name="Tice H."/>
            <person name="Pitluck S."/>
            <person name="Chain P."/>
            <person name="Malfatti S."/>
            <person name="Shin M."/>
            <person name="Vergez L."/>
            <person name="Schmutz J."/>
            <person name="Larimer F."/>
            <person name="Land M."/>
            <person name="Hauser L."/>
            <person name="Pelletier D.A."/>
            <person name="Kyrpides N."/>
            <person name="Kim E."/>
            <person name="Harwood C.S."/>
            <person name="Oda Y."/>
            <person name="Richardson P."/>
        </authorList>
    </citation>
    <scope>NUCLEOTIDE SEQUENCE [LARGE SCALE GENOMIC DNA]</scope>
    <source>
        <strain evidence="5">BisA53</strain>
    </source>
</reference>
<dbReference type="InterPro" id="IPR050722">
    <property type="entry name" value="Pyruvate:ferred/Flavod_OxRd"/>
</dbReference>
<dbReference type="InterPro" id="IPR022367">
    <property type="entry name" value="2-oxoacid/accept_OxRdtase_asu"/>
</dbReference>
<dbReference type="Pfam" id="PF17147">
    <property type="entry name" value="PFOR_II"/>
    <property type="match status" value="1"/>
</dbReference>
<dbReference type="KEGG" id="rpe:RPE_0602"/>
<proteinExistence type="predicted"/>
<evidence type="ECO:0000256" key="1">
    <source>
        <dbReference type="ARBA" id="ARBA00023002"/>
    </source>
</evidence>
<dbReference type="FunFam" id="3.40.50.970:FF:000022">
    <property type="entry name" value="2-oxoglutarate ferredoxin oxidoreductase alpha subunit"/>
    <property type="match status" value="1"/>
</dbReference>
<dbReference type="SUPFAM" id="SSF53323">
    <property type="entry name" value="Pyruvate-ferredoxin oxidoreductase, PFOR, domain III"/>
    <property type="match status" value="1"/>
</dbReference>
<dbReference type="Gene3D" id="3.40.920.10">
    <property type="entry name" value="Pyruvate-ferredoxin oxidoreductase, PFOR, domain III"/>
    <property type="match status" value="1"/>
</dbReference>
<dbReference type="PANTHER" id="PTHR32154">
    <property type="entry name" value="PYRUVATE-FLAVODOXIN OXIDOREDUCTASE-RELATED"/>
    <property type="match status" value="1"/>
</dbReference>
<dbReference type="NCBIfam" id="TIGR03710">
    <property type="entry name" value="OAFO_sf"/>
    <property type="match status" value="1"/>
</dbReference>
<dbReference type="EMBL" id="CP000463">
    <property type="protein sequence ID" value="ABJ04560.1"/>
    <property type="molecule type" value="Genomic_DNA"/>
</dbReference>
<dbReference type="AlphaFoldDB" id="Q07U24"/>
<organism evidence="5">
    <name type="scientific">Rhodopseudomonas palustris (strain BisA53)</name>
    <dbReference type="NCBI Taxonomy" id="316055"/>
    <lineage>
        <taxon>Bacteria</taxon>
        <taxon>Pseudomonadati</taxon>
        <taxon>Pseudomonadota</taxon>
        <taxon>Alphaproteobacteria</taxon>
        <taxon>Hyphomicrobiales</taxon>
        <taxon>Nitrobacteraceae</taxon>
        <taxon>Rhodopseudomonas</taxon>
    </lineage>
</organism>
<dbReference type="SUPFAM" id="SSF52922">
    <property type="entry name" value="TK C-terminal domain-like"/>
    <property type="match status" value="1"/>
</dbReference>
<keyword evidence="5" id="KW-0670">Pyruvate</keyword>
<dbReference type="Gene3D" id="3.40.50.920">
    <property type="match status" value="1"/>
</dbReference>
<name>Q07U24_RHOP5</name>
<dbReference type="Pfam" id="PF01855">
    <property type="entry name" value="POR_N"/>
    <property type="match status" value="1"/>
</dbReference>
<dbReference type="eggNOG" id="COG0674">
    <property type="taxonomic scope" value="Bacteria"/>
</dbReference>
<keyword evidence="1" id="KW-0560">Oxidoreductase</keyword>
<dbReference type="Gene3D" id="3.40.50.970">
    <property type="match status" value="1"/>
</dbReference>
<protein>
    <submittedName>
        <fullName evidence="5">Pyruvate flavodoxin/ferredoxin oxidoreductase domain protein</fullName>
    </submittedName>
</protein>